<evidence type="ECO:0000256" key="1">
    <source>
        <dbReference type="SAM" id="MobiDB-lite"/>
    </source>
</evidence>
<organism evidence="2">
    <name type="scientific">hydrothermal vent metagenome</name>
    <dbReference type="NCBI Taxonomy" id="652676"/>
    <lineage>
        <taxon>unclassified sequences</taxon>
        <taxon>metagenomes</taxon>
        <taxon>ecological metagenomes</taxon>
    </lineage>
</organism>
<feature type="region of interest" description="Disordered" evidence="1">
    <location>
        <begin position="169"/>
        <end position="195"/>
    </location>
</feature>
<evidence type="ECO:0000313" key="2">
    <source>
        <dbReference type="EMBL" id="VAW44622.1"/>
    </source>
</evidence>
<name>A0A3B0W022_9ZZZZ</name>
<feature type="compositionally biased region" description="Basic and acidic residues" evidence="1">
    <location>
        <begin position="185"/>
        <end position="195"/>
    </location>
</feature>
<protein>
    <submittedName>
        <fullName evidence="2">Uncharacterized protein</fullName>
    </submittedName>
</protein>
<dbReference type="AlphaFoldDB" id="A0A3B0W022"/>
<sequence length="195" mass="21665">MRLIDKKLIGNYKTEIELNKMKLTEIKLTERQLAELFQNNSKIHTSSSDASDCLAASAASSNRLNHLEDLISDHSTAQALKASLGLKDWSQVMAQSIENTRQSWFSFLGMSSPLKTAFATVAFAFIFAIALPEVSKFNTQEPIHMALPQQSMAQDDVISSNKFDVNNDRLSQGGFDANDDNNSPDQDRMFHASFG</sequence>
<dbReference type="EMBL" id="UOFA01000123">
    <property type="protein sequence ID" value="VAW44622.1"/>
    <property type="molecule type" value="Genomic_DNA"/>
</dbReference>
<accession>A0A3B0W022</accession>
<proteinExistence type="predicted"/>
<gene>
    <name evidence="2" type="ORF">MNBD_GAMMA02-1652</name>
</gene>
<reference evidence="2" key="1">
    <citation type="submission" date="2018-06" db="EMBL/GenBank/DDBJ databases">
        <authorList>
            <person name="Zhirakovskaya E."/>
        </authorList>
    </citation>
    <scope>NUCLEOTIDE SEQUENCE</scope>
</reference>